<sequence length="565" mass="63735">MNQASFNREGHSNQQQNSSKYHNDVDDDGDDDNDILISEQHNIDTSPGGGSSVWTFKRRLLSDFLKNVDKRNNFRFCLSFFLFGLLNNVLYVIILSSALDLVPSDVPTGVILMANITPSLLIKLSWPYISRGTIRYSRRMLFCSNLSFFGMIVIVSFDSVLIRLIGIGLGSLSSGLGEMTFLQLSSKYHQAKDQNNQGESDDLPSTSITWFSSGTGAAGVFGAGFWWLLKSLGVRKGLGISSILPICLSLTYFFILPTPEEILSTDLDENHRYRALLNTDINQEEEIDDDPDVLAQSDQTPLTTNLNLNSTVPEDNLSSEDSIKSTGIDKQRLGFSDKFRLMRPLLVPFMAPLFFVYFAEYTINTGIAPVLLYPIPKPESNPVFSKIFKTLRDYYPFWQLTYQTFVFFARSSIAIFKFPALPKGWIPIPSLIQMLIFLSLYLESSHQVILNLLKKILNDSGRGETTIYGVVFGLICLEGICGGLSYVSVYYWLSRFEETDRDNSQQPRPIDSIHFDILSHQEFRIACVGFSDTFGILIASLFSSWLQPKICQDQLNNNIQLCKQL</sequence>
<comment type="caution">
    <text evidence="10">The sequence shown here is derived from an EMBL/GenBank/DDBJ whole genome shotgun (WGS) entry which is preliminary data.</text>
</comment>
<dbReference type="Pfam" id="PF02487">
    <property type="entry name" value="CLN3"/>
    <property type="match status" value="1"/>
</dbReference>
<feature type="transmembrane region" description="Helical" evidence="8">
    <location>
        <begin position="349"/>
        <end position="373"/>
    </location>
</feature>
<feature type="compositionally biased region" description="Polar residues" evidence="9">
    <location>
        <begin position="1"/>
        <end position="20"/>
    </location>
</feature>
<dbReference type="GO" id="GO:0006865">
    <property type="term" value="P:amino acid transport"/>
    <property type="evidence" value="ECO:0007669"/>
    <property type="project" value="UniProtKB-KW"/>
</dbReference>
<evidence type="ECO:0000256" key="7">
    <source>
        <dbReference type="ARBA" id="ARBA00023136"/>
    </source>
</evidence>
<feature type="transmembrane region" description="Helical" evidence="8">
    <location>
        <begin position="424"/>
        <end position="444"/>
    </location>
</feature>
<feature type="transmembrane region" description="Helical" evidence="8">
    <location>
        <begin position="465"/>
        <end position="493"/>
    </location>
</feature>
<dbReference type="EMBL" id="CALTRL010004223">
    <property type="protein sequence ID" value="CAH7682675.1"/>
    <property type="molecule type" value="Genomic_DNA"/>
</dbReference>
<proteinExistence type="inferred from homology"/>
<protein>
    <recommendedName>
        <fullName evidence="8">Protein BTN</fullName>
    </recommendedName>
</protein>
<dbReference type="PANTHER" id="PTHR10981">
    <property type="entry name" value="BATTENIN"/>
    <property type="match status" value="1"/>
</dbReference>
<keyword evidence="4 8" id="KW-0812">Transmembrane</keyword>
<dbReference type="GO" id="GO:0051453">
    <property type="term" value="P:regulation of intracellular pH"/>
    <property type="evidence" value="ECO:0007669"/>
    <property type="project" value="TreeGrafter"/>
</dbReference>
<dbReference type="PRINTS" id="PR01315">
    <property type="entry name" value="BATTENIN"/>
</dbReference>
<dbReference type="InterPro" id="IPR003492">
    <property type="entry name" value="Battenin_disease_Cln3"/>
</dbReference>
<comment type="similarity">
    <text evidence="2 8">Belongs to the battenin family.</text>
</comment>
<feature type="transmembrane region" description="Helical" evidence="8">
    <location>
        <begin position="238"/>
        <end position="256"/>
    </location>
</feature>
<dbReference type="AlphaFoldDB" id="A0AAV0B904"/>
<dbReference type="GO" id="GO:0005774">
    <property type="term" value="C:vacuolar membrane"/>
    <property type="evidence" value="ECO:0007669"/>
    <property type="project" value="UniProtKB-SubCell"/>
</dbReference>
<keyword evidence="8" id="KW-0926">Vacuole</keyword>
<evidence type="ECO:0000256" key="2">
    <source>
        <dbReference type="ARBA" id="ARBA00007467"/>
    </source>
</evidence>
<keyword evidence="5" id="KW-0029">Amino-acid transport</keyword>
<evidence type="ECO:0000256" key="4">
    <source>
        <dbReference type="ARBA" id="ARBA00022692"/>
    </source>
</evidence>
<dbReference type="PANTHER" id="PTHR10981:SF0">
    <property type="entry name" value="BATTENIN"/>
    <property type="match status" value="1"/>
</dbReference>
<evidence type="ECO:0000256" key="5">
    <source>
        <dbReference type="ARBA" id="ARBA00022970"/>
    </source>
</evidence>
<evidence type="ECO:0000256" key="8">
    <source>
        <dbReference type="RuleBase" id="RU361113"/>
    </source>
</evidence>
<evidence type="ECO:0000256" key="6">
    <source>
        <dbReference type="ARBA" id="ARBA00022989"/>
    </source>
</evidence>
<feature type="transmembrane region" description="Helical" evidence="8">
    <location>
        <begin position="523"/>
        <end position="546"/>
    </location>
</feature>
<evidence type="ECO:0000256" key="1">
    <source>
        <dbReference type="ARBA" id="ARBA00004127"/>
    </source>
</evidence>
<dbReference type="SUPFAM" id="SSF103473">
    <property type="entry name" value="MFS general substrate transporter"/>
    <property type="match status" value="1"/>
</dbReference>
<feature type="region of interest" description="Disordered" evidence="9">
    <location>
        <begin position="1"/>
        <end position="27"/>
    </location>
</feature>
<evidence type="ECO:0000313" key="11">
    <source>
        <dbReference type="Proteomes" id="UP001153365"/>
    </source>
</evidence>
<feature type="transmembrane region" description="Helical" evidence="8">
    <location>
        <begin position="76"/>
        <end position="94"/>
    </location>
</feature>
<evidence type="ECO:0000256" key="3">
    <source>
        <dbReference type="ARBA" id="ARBA00022448"/>
    </source>
</evidence>
<name>A0AAV0B904_PHAPC</name>
<feature type="transmembrane region" description="Helical" evidence="8">
    <location>
        <begin position="394"/>
        <end position="418"/>
    </location>
</feature>
<keyword evidence="7 8" id="KW-0472">Membrane</keyword>
<keyword evidence="11" id="KW-1185">Reference proteome</keyword>
<gene>
    <name evidence="10" type="ORF">PPACK8108_LOCUS15729</name>
</gene>
<feature type="transmembrane region" description="Helical" evidence="8">
    <location>
        <begin position="208"/>
        <end position="229"/>
    </location>
</feature>
<accession>A0AAV0B904</accession>
<feature type="transmembrane region" description="Helical" evidence="8">
    <location>
        <begin position="106"/>
        <end position="126"/>
    </location>
</feature>
<evidence type="ECO:0000313" key="10">
    <source>
        <dbReference type="EMBL" id="CAH7682675.1"/>
    </source>
</evidence>
<dbReference type="Proteomes" id="UP001153365">
    <property type="component" value="Unassembled WGS sequence"/>
</dbReference>
<reference evidence="10" key="1">
    <citation type="submission" date="2022-06" db="EMBL/GenBank/DDBJ databases">
        <authorList>
            <consortium name="SYNGENTA / RWTH Aachen University"/>
        </authorList>
    </citation>
    <scope>NUCLEOTIDE SEQUENCE</scope>
</reference>
<dbReference type="InterPro" id="IPR036259">
    <property type="entry name" value="MFS_trans_sf"/>
</dbReference>
<feature type="transmembrane region" description="Helical" evidence="8">
    <location>
        <begin position="146"/>
        <end position="169"/>
    </location>
</feature>
<keyword evidence="6 8" id="KW-1133">Transmembrane helix</keyword>
<keyword evidence="3" id="KW-0813">Transport</keyword>
<evidence type="ECO:0000256" key="9">
    <source>
        <dbReference type="SAM" id="MobiDB-lite"/>
    </source>
</evidence>
<organism evidence="10 11">
    <name type="scientific">Phakopsora pachyrhizi</name>
    <name type="common">Asian soybean rust disease fungus</name>
    <dbReference type="NCBI Taxonomy" id="170000"/>
    <lineage>
        <taxon>Eukaryota</taxon>
        <taxon>Fungi</taxon>
        <taxon>Dikarya</taxon>
        <taxon>Basidiomycota</taxon>
        <taxon>Pucciniomycotina</taxon>
        <taxon>Pucciniomycetes</taxon>
        <taxon>Pucciniales</taxon>
        <taxon>Phakopsoraceae</taxon>
        <taxon>Phakopsora</taxon>
    </lineage>
</organism>
<dbReference type="GO" id="GO:0012505">
    <property type="term" value="C:endomembrane system"/>
    <property type="evidence" value="ECO:0007669"/>
    <property type="project" value="UniProtKB-SubCell"/>
</dbReference>
<comment type="subcellular location">
    <subcellularLocation>
        <location evidence="1">Endomembrane system</location>
        <topology evidence="1">Multi-pass membrane protein</topology>
    </subcellularLocation>
    <subcellularLocation>
        <location evidence="8">Vacuole membrane</location>
        <topology evidence="8">Multi-pass membrane protein</topology>
    </subcellularLocation>
</comment>